<evidence type="ECO:0000313" key="2">
    <source>
        <dbReference type="EMBL" id="MEZ3165119.1"/>
    </source>
</evidence>
<keyword evidence="1" id="KW-0812">Transmembrane</keyword>
<dbReference type="AlphaFoldDB" id="A0ABD5M4C9"/>
<feature type="transmembrane region" description="Helical" evidence="1">
    <location>
        <begin position="111"/>
        <end position="133"/>
    </location>
</feature>
<keyword evidence="1" id="KW-0472">Membrane</keyword>
<reference evidence="2 3" key="1">
    <citation type="submission" date="2024-06" db="EMBL/GenBank/DDBJ databases">
        <title>Halorubrum miltondacostae sp. nov., a potential PHA producer isolated from an inland solar saltern in Rio Maior, Portugal.</title>
        <authorList>
            <person name="Albuquerque L."/>
            <person name="Viver T."/>
            <person name="Barroso C."/>
            <person name="Claudino R."/>
            <person name="Galvan M."/>
            <person name="Simoes G."/>
            <person name="Lobo Da Cunha A."/>
            <person name="Egas C."/>
        </authorList>
    </citation>
    <scope>NUCLEOTIDE SEQUENCE [LARGE SCALE GENOMIC DNA]</scope>
    <source>
        <strain evidence="2 3">RMP-11</strain>
    </source>
</reference>
<keyword evidence="3" id="KW-1185">Reference proteome</keyword>
<protein>
    <submittedName>
        <fullName evidence="2">Uncharacterized protein</fullName>
    </submittedName>
</protein>
<feature type="transmembrane region" description="Helical" evidence="1">
    <location>
        <begin position="20"/>
        <end position="39"/>
    </location>
</feature>
<dbReference type="RefSeq" id="WP_371163161.1">
    <property type="nucleotide sequence ID" value="NZ_JBEDNY010000006.1"/>
</dbReference>
<evidence type="ECO:0000313" key="3">
    <source>
        <dbReference type="Proteomes" id="UP001567572"/>
    </source>
</evidence>
<feature type="transmembrane region" description="Helical" evidence="1">
    <location>
        <begin position="79"/>
        <end position="99"/>
    </location>
</feature>
<organism evidence="2 3">
    <name type="scientific">Halorubrum miltondacostae</name>
    <dbReference type="NCBI Taxonomy" id="3076378"/>
    <lineage>
        <taxon>Archaea</taxon>
        <taxon>Methanobacteriati</taxon>
        <taxon>Methanobacteriota</taxon>
        <taxon>Stenosarchaea group</taxon>
        <taxon>Halobacteria</taxon>
        <taxon>Halobacteriales</taxon>
        <taxon>Haloferacaceae</taxon>
        <taxon>Halorubrum</taxon>
    </lineage>
</organism>
<keyword evidence="1" id="KW-1133">Transmembrane helix</keyword>
<proteinExistence type="predicted"/>
<accession>A0ABD5M4C9</accession>
<dbReference type="Proteomes" id="UP001567572">
    <property type="component" value="Unassembled WGS sequence"/>
</dbReference>
<evidence type="ECO:0000256" key="1">
    <source>
        <dbReference type="SAM" id="Phobius"/>
    </source>
</evidence>
<dbReference type="EMBL" id="JBEDNY010000006">
    <property type="protein sequence ID" value="MEZ3165119.1"/>
    <property type="molecule type" value="Genomic_DNA"/>
</dbReference>
<comment type="caution">
    <text evidence="2">The sequence shown here is derived from an EMBL/GenBank/DDBJ whole genome shotgun (WGS) entry which is preliminary data.</text>
</comment>
<gene>
    <name evidence="2" type="ORF">ABNG04_14815</name>
</gene>
<name>A0ABD5M4C9_9EURY</name>
<sequence length="134" mass="14805">MMVESTSLRDQLYSDLTDNQSVTITSIGLAVIAFVLVAVDIGPLSVSADFSAEFLLALSLMDMAFTYNDYWPVEYQPRYAVIWTLIFSVATITVFLSVYEIGLRYVGNRVASIAAFLLAVGLHFGSAALYAWIR</sequence>